<dbReference type="eggNOG" id="COG3746">
    <property type="taxonomic scope" value="Bacteria"/>
</dbReference>
<organism evidence="3 4">
    <name type="scientific">Methylomirabilis oxygeniifera</name>
    <dbReference type="NCBI Taxonomy" id="671143"/>
    <lineage>
        <taxon>Bacteria</taxon>
        <taxon>Candidatus Methylomirabilota</taxon>
        <taxon>Candidatus Methylomirabilia</taxon>
        <taxon>Candidatus Methylomirabilales</taxon>
        <taxon>Candidatus Methylomirabilaceae</taxon>
        <taxon>Candidatus Methylomirabilis</taxon>
    </lineage>
</organism>
<evidence type="ECO:0000256" key="2">
    <source>
        <dbReference type="SAM" id="SignalP"/>
    </source>
</evidence>
<evidence type="ECO:0000313" key="3">
    <source>
        <dbReference type="EMBL" id="CBE69018.1"/>
    </source>
</evidence>
<evidence type="ECO:0000313" key="4">
    <source>
        <dbReference type="Proteomes" id="UP000006898"/>
    </source>
</evidence>
<gene>
    <name evidence="3" type="ORF">DAMO_1968</name>
</gene>
<dbReference type="Gene3D" id="2.40.160.10">
    <property type="entry name" value="Porin"/>
    <property type="match status" value="1"/>
</dbReference>
<dbReference type="HOGENOM" id="CLU_537139_0_0_0"/>
<proteinExistence type="predicted"/>
<feature type="coiled-coil region" evidence="1">
    <location>
        <begin position="27"/>
        <end position="61"/>
    </location>
</feature>
<dbReference type="EMBL" id="FP565575">
    <property type="protein sequence ID" value="CBE69018.1"/>
    <property type="molecule type" value="Genomic_DNA"/>
</dbReference>
<dbReference type="Proteomes" id="UP000006898">
    <property type="component" value="Chromosome"/>
</dbReference>
<dbReference type="InterPro" id="IPR010870">
    <property type="entry name" value="Porin_O/P"/>
</dbReference>
<accession>D5MGY7</accession>
<feature type="chain" id="PRO_5003074558" description="Phosphate-selective porin O and P" evidence="2">
    <location>
        <begin position="25"/>
        <end position="503"/>
    </location>
</feature>
<dbReference type="SUPFAM" id="SSF56935">
    <property type="entry name" value="Porins"/>
    <property type="match status" value="1"/>
</dbReference>
<dbReference type="STRING" id="671143.DAMO_1968"/>
<dbReference type="InterPro" id="IPR023614">
    <property type="entry name" value="Porin_dom_sf"/>
</dbReference>
<protein>
    <recommendedName>
        <fullName evidence="5">Phosphate-selective porin O and P</fullName>
    </recommendedName>
</protein>
<name>D5MGY7_METO1</name>
<dbReference type="AlphaFoldDB" id="D5MGY7"/>
<feature type="signal peptide" evidence="2">
    <location>
        <begin position="1"/>
        <end position="24"/>
    </location>
</feature>
<dbReference type="Pfam" id="PF07396">
    <property type="entry name" value="Porin_O_P"/>
    <property type="match status" value="2"/>
</dbReference>
<evidence type="ECO:0008006" key="5">
    <source>
        <dbReference type="Google" id="ProtNLM"/>
    </source>
</evidence>
<sequence length="503" mass="55508">MNMTRFVIACVAVILLSLHTSAWADKLIELEQTFQAQQQSLQQLQQEMHRLRQERFAQQDEVTRRVMEVEQKAAEVAASSMLTGYEPVPGKGFFMRSADGQFELRVRGFIQTWMQVEGARNEEDFPGVVDGQDLTKAGLARHDPSTFRLRRTRIIISGQIYKDFGFLIEPEFTGSTRLEETWLNYTYAPWAKVTVGQYKARFGLEMLTSSRDLDFAERAVISKALSPEYQIGATVEGNLKLATLPVYYGVGIYNGCGRVDQCSGGIDNDGDKEFTGRVTFSPPMPFGNLTIGLNADHRTFRVVRGKGAADPGGATTPVGSGSPFHRFNPVGPTGVKLAGNGEGGTQNGFLINGNRVTGGGDIVFDIYPFIIKGEYTYASQERDGLGAGSTNLDNLIMQGGYGSIGYWLFGNKLKGLQAIGRYEHVRIDDNKGKFTAPVTVANERPMELRSGTFGLNWFINSNVRLRGNYILTDLRPGRNAVGMSNSTHGEIAHQGIAEFQVQF</sequence>
<keyword evidence="2" id="KW-0732">Signal</keyword>
<keyword evidence="1" id="KW-0175">Coiled coil</keyword>
<evidence type="ECO:0000256" key="1">
    <source>
        <dbReference type="SAM" id="Coils"/>
    </source>
</evidence>
<reference evidence="3 4" key="1">
    <citation type="journal article" date="2010" name="Nature">
        <title>Nitrite-driven anaerobic methane oxidation by oxygenic bacteria.</title>
        <authorList>
            <person name="Ettwig K.F."/>
            <person name="Butler M.K."/>
            <person name="Le Paslier D."/>
            <person name="Pelletier E."/>
            <person name="Mangenot S."/>
            <person name="Kuypers M.M.M."/>
            <person name="Schreiber F."/>
            <person name="Dutilh B.E."/>
            <person name="Zedelius J."/>
            <person name="de Beer D."/>
            <person name="Gloerich J."/>
            <person name="Wessels H.J.C.T."/>
            <person name="van Allen T."/>
            <person name="Luesken F."/>
            <person name="Wu M."/>
            <person name="van de Pas-Schoonen K.T."/>
            <person name="Op den Camp H.J.M."/>
            <person name="Janssen-Megens E.M."/>
            <person name="Francoijs K-J."/>
            <person name="Stunnenberg H."/>
            <person name="Weissenbach J."/>
            <person name="Jetten M.S.M."/>
            <person name="Strous M."/>
        </authorList>
    </citation>
    <scope>NUCLEOTIDE SEQUENCE [LARGE SCALE GENOMIC DNA]</scope>
</reference>
<dbReference type="KEGG" id="mox:DAMO_1968"/>